<feature type="domain" description="Methionyl/Valyl/Leucyl/Isoleucyl-tRNA synthetase anticodon-binding" evidence="10">
    <location>
        <begin position="2"/>
        <end position="151"/>
    </location>
</feature>
<evidence type="ECO:0000313" key="11">
    <source>
        <dbReference type="EMBL" id="CDJ58828.1"/>
    </source>
</evidence>
<evidence type="ECO:0000256" key="3">
    <source>
        <dbReference type="ARBA" id="ARBA00022598"/>
    </source>
</evidence>
<dbReference type="GeneID" id="25339331"/>
<dbReference type="VEuPathDB" id="ToxoDB:EMWEY_00053450"/>
<keyword evidence="12" id="KW-1185">Reference proteome</keyword>
<dbReference type="CDD" id="cd07962">
    <property type="entry name" value="Anticodon_Ia_Val"/>
    <property type="match status" value="1"/>
</dbReference>
<dbReference type="Gene3D" id="1.10.730.10">
    <property type="entry name" value="Isoleucyl-tRNA Synthetase, Domain 1"/>
    <property type="match status" value="1"/>
</dbReference>
<name>U6M6Z2_EIMMA</name>
<gene>
    <name evidence="11" type="ORF">EMWEY_00053450</name>
</gene>
<dbReference type="GO" id="GO:0004832">
    <property type="term" value="F:valine-tRNA ligase activity"/>
    <property type="evidence" value="ECO:0007669"/>
    <property type="project" value="UniProtKB-EC"/>
</dbReference>
<dbReference type="InterPro" id="IPR009080">
    <property type="entry name" value="tRNAsynth_Ia_anticodon-bd"/>
</dbReference>
<keyword evidence="4" id="KW-0547">Nucleotide-binding</keyword>
<dbReference type="OMA" id="PEPSECA"/>
<dbReference type="SUPFAM" id="SSF47323">
    <property type="entry name" value="Anticodon-binding domain of a subclass of class I aminoacyl-tRNA synthetases"/>
    <property type="match status" value="1"/>
</dbReference>
<keyword evidence="3" id="KW-0436">Ligase</keyword>
<dbReference type="AlphaFoldDB" id="U6M6Z2"/>
<evidence type="ECO:0000256" key="9">
    <source>
        <dbReference type="SAM" id="Coils"/>
    </source>
</evidence>
<dbReference type="InterPro" id="IPR002303">
    <property type="entry name" value="Valyl-tRNA_ligase"/>
</dbReference>
<dbReference type="OrthoDB" id="629407at2759"/>
<dbReference type="PANTHER" id="PTHR11946:SF109">
    <property type="entry name" value="VALINE--TRNA LIGASE"/>
    <property type="match status" value="1"/>
</dbReference>
<dbReference type="GO" id="GO:0005524">
    <property type="term" value="F:ATP binding"/>
    <property type="evidence" value="ECO:0007669"/>
    <property type="project" value="UniProtKB-KW"/>
</dbReference>
<evidence type="ECO:0000256" key="2">
    <source>
        <dbReference type="ARBA" id="ARBA00013169"/>
    </source>
</evidence>
<dbReference type="EMBL" id="HG719860">
    <property type="protein sequence ID" value="CDJ58828.1"/>
    <property type="molecule type" value="Genomic_DNA"/>
</dbReference>
<feature type="non-terminal residue" evidence="11">
    <location>
        <position position="1"/>
    </location>
</feature>
<comment type="similarity">
    <text evidence="1">Belongs to the class-I aminoacyl-tRNA synthetase family.</text>
</comment>
<reference evidence="11" key="2">
    <citation type="submission" date="2013-10" db="EMBL/GenBank/DDBJ databases">
        <authorList>
            <person name="Aslett M."/>
        </authorList>
    </citation>
    <scope>NUCLEOTIDE SEQUENCE [LARGE SCALE GENOMIC DNA]</scope>
    <source>
        <strain evidence="11">Weybridge</strain>
    </source>
</reference>
<accession>U6M6Z2</accession>
<evidence type="ECO:0000259" key="10">
    <source>
        <dbReference type="Pfam" id="PF08264"/>
    </source>
</evidence>
<dbReference type="Gene3D" id="1.10.287.380">
    <property type="entry name" value="Valyl-tRNA synthetase, C-terminal domain"/>
    <property type="match status" value="1"/>
</dbReference>
<keyword evidence="7" id="KW-0030">Aminoacyl-tRNA synthetase</keyword>
<dbReference type="GO" id="GO:0006438">
    <property type="term" value="P:valyl-tRNA aminoacylation"/>
    <property type="evidence" value="ECO:0007669"/>
    <property type="project" value="InterPro"/>
</dbReference>
<evidence type="ECO:0000256" key="1">
    <source>
        <dbReference type="ARBA" id="ARBA00005594"/>
    </source>
</evidence>
<sequence length="286" mass="32327">ANKCFEAFDFGDVANAIYNFWLYELCDVYLEAIKPRIQPYESFSGGEGKKEEDMHAVAARVRDARVAQEVLFTCVDRGLRLLHPICPFVTEELYQRLPENNAKYESICISDYPQSVLAWTNPALDTNMQQLQQIVGHFRSLLAALEIPPKVKPQGYVLLRDEAKEQMGFFKDTAQTVAILAKLKDVQFITDSPPSGCASDVVSPHLTIYLSISEGVNIAQTLEKLKKKQANLLSRMDVYIKKIQEPNFDKAPEAVREAALQKKADLEKELQQLEAAIQDFTPLLKE</sequence>
<dbReference type="PANTHER" id="PTHR11946">
    <property type="entry name" value="VALYL-TRNA SYNTHETASES"/>
    <property type="match status" value="1"/>
</dbReference>
<evidence type="ECO:0000256" key="7">
    <source>
        <dbReference type="ARBA" id="ARBA00023146"/>
    </source>
</evidence>
<dbReference type="EC" id="6.1.1.9" evidence="2"/>
<keyword evidence="6" id="KW-0648">Protein biosynthesis</keyword>
<dbReference type="RefSeq" id="XP_013335476.1">
    <property type="nucleotide sequence ID" value="XM_013480022.1"/>
</dbReference>
<dbReference type="GO" id="GO:0005829">
    <property type="term" value="C:cytosol"/>
    <property type="evidence" value="ECO:0007669"/>
    <property type="project" value="TreeGrafter"/>
</dbReference>
<dbReference type="InterPro" id="IPR033705">
    <property type="entry name" value="Anticodon_Ia_Val"/>
</dbReference>
<feature type="coiled-coil region" evidence="9">
    <location>
        <begin position="222"/>
        <end position="276"/>
    </location>
</feature>
<proteinExistence type="inferred from homology"/>
<organism evidence="11 12">
    <name type="scientific">Eimeria maxima</name>
    <name type="common">Coccidian parasite</name>
    <dbReference type="NCBI Taxonomy" id="5804"/>
    <lineage>
        <taxon>Eukaryota</taxon>
        <taxon>Sar</taxon>
        <taxon>Alveolata</taxon>
        <taxon>Apicomplexa</taxon>
        <taxon>Conoidasida</taxon>
        <taxon>Coccidia</taxon>
        <taxon>Eucoccidiorida</taxon>
        <taxon>Eimeriorina</taxon>
        <taxon>Eimeriidae</taxon>
        <taxon>Eimeria</taxon>
    </lineage>
</organism>
<evidence type="ECO:0000313" key="12">
    <source>
        <dbReference type="Proteomes" id="UP000030763"/>
    </source>
</evidence>
<evidence type="ECO:0000256" key="4">
    <source>
        <dbReference type="ARBA" id="ARBA00022741"/>
    </source>
</evidence>
<dbReference type="InterPro" id="IPR013155">
    <property type="entry name" value="M/V/L/I-tRNA-synth_anticd-bd"/>
</dbReference>
<dbReference type="Proteomes" id="UP000030763">
    <property type="component" value="Unassembled WGS sequence"/>
</dbReference>
<keyword evidence="9" id="KW-0175">Coiled coil</keyword>
<evidence type="ECO:0000256" key="8">
    <source>
        <dbReference type="ARBA" id="ARBA00029936"/>
    </source>
</evidence>
<dbReference type="Pfam" id="PF08264">
    <property type="entry name" value="Anticodon_1"/>
    <property type="match status" value="1"/>
</dbReference>
<protein>
    <recommendedName>
        <fullName evidence="2">valine--tRNA ligase</fullName>
        <ecNumber evidence="2">6.1.1.9</ecNumber>
    </recommendedName>
    <alternativeName>
        <fullName evidence="8">Valyl-tRNA synthetase</fullName>
    </alternativeName>
</protein>
<reference evidence="11" key="1">
    <citation type="submission" date="2013-10" db="EMBL/GenBank/DDBJ databases">
        <title>Genomic analysis of the causative agents of coccidiosis in chickens.</title>
        <authorList>
            <person name="Reid A.J."/>
            <person name="Blake D."/>
            <person name="Billington K."/>
            <person name="Browne H."/>
            <person name="Dunn M."/>
            <person name="Hung S."/>
            <person name="Kawahara F."/>
            <person name="Miranda-Saavedra D."/>
            <person name="Mourier T."/>
            <person name="Nagra H."/>
            <person name="Otto T.D."/>
            <person name="Rawlings N."/>
            <person name="Sanchez A."/>
            <person name="Sanders M."/>
            <person name="Subramaniam C."/>
            <person name="Tay Y."/>
            <person name="Dear P."/>
            <person name="Doerig C."/>
            <person name="Gruber A."/>
            <person name="Parkinson J."/>
            <person name="Shirley M."/>
            <person name="Wan K.L."/>
            <person name="Berriman M."/>
            <person name="Tomley F."/>
            <person name="Pain A."/>
        </authorList>
    </citation>
    <scope>NUCLEOTIDE SEQUENCE [LARGE SCALE GENOMIC DNA]</scope>
    <source>
        <strain evidence="11">Weybridge</strain>
    </source>
</reference>
<evidence type="ECO:0000256" key="5">
    <source>
        <dbReference type="ARBA" id="ARBA00022840"/>
    </source>
</evidence>
<evidence type="ECO:0000256" key="6">
    <source>
        <dbReference type="ARBA" id="ARBA00022917"/>
    </source>
</evidence>
<dbReference type="InterPro" id="IPR037118">
    <property type="entry name" value="Val-tRNA_synth_C_sf"/>
</dbReference>
<keyword evidence="5" id="KW-0067">ATP-binding</keyword>